<dbReference type="Proteomes" id="UP000554482">
    <property type="component" value="Unassembled WGS sequence"/>
</dbReference>
<gene>
    <name evidence="1" type="ORF">FRX31_017482</name>
</gene>
<reference evidence="1 2" key="1">
    <citation type="submission" date="2020-06" db="EMBL/GenBank/DDBJ databases">
        <title>Transcriptomic and genomic resources for Thalictrum thalictroides and T. hernandezii: Facilitating candidate gene discovery in an emerging model plant lineage.</title>
        <authorList>
            <person name="Arias T."/>
            <person name="Riano-Pachon D.M."/>
            <person name="Di Stilio V.S."/>
        </authorList>
    </citation>
    <scope>NUCLEOTIDE SEQUENCE [LARGE SCALE GENOMIC DNA]</scope>
    <source>
        <strain evidence="2">cv. WT478/WT964</strain>
        <tissue evidence="1">Leaves</tissue>
    </source>
</reference>
<evidence type="ECO:0000313" key="2">
    <source>
        <dbReference type="Proteomes" id="UP000554482"/>
    </source>
</evidence>
<sequence>MGWVRITIVLESGGITVFVSLFYSKDELFQLIIHPSLSRTGITRTLITQTARNQPSTATATAT</sequence>
<evidence type="ECO:0000313" key="1">
    <source>
        <dbReference type="EMBL" id="KAF5192931.1"/>
    </source>
</evidence>
<dbReference type="AlphaFoldDB" id="A0A7J6W6S6"/>
<proteinExistence type="predicted"/>
<accession>A0A7J6W6S6</accession>
<organism evidence="1 2">
    <name type="scientific">Thalictrum thalictroides</name>
    <name type="common">Rue-anemone</name>
    <name type="synonym">Anemone thalictroides</name>
    <dbReference type="NCBI Taxonomy" id="46969"/>
    <lineage>
        <taxon>Eukaryota</taxon>
        <taxon>Viridiplantae</taxon>
        <taxon>Streptophyta</taxon>
        <taxon>Embryophyta</taxon>
        <taxon>Tracheophyta</taxon>
        <taxon>Spermatophyta</taxon>
        <taxon>Magnoliopsida</taxon>
        <taxon>Ranunculales</taxon>
        <taxon>Ranunculaceae</taxon>
        <taxon>Thalictroideae</taxon>
        <taxon>Thalictrum</taxon>
    </lineage>
</organism>
<keyword evidence="2" id="KW-1185">Reference proteome</keyword>
<name>A0A7J6W6S6_THATH</name>
<dbReference type="EMBL" id="JABWDY010020726">
    <property type="protein sequence ID" value="KAF5192931.1"/>
    <property type="molecule type" value="Genomic_DNA"/>
</dbReference>
<comment type="caution">
    <text evidence="1">The sequence shown here is derived from an EMBL/GenBank/DDBJ whole genome shotgun (WGS) entry which is preliminary data.</text>
</comment>
<protein>
    <submittedName>
        <fullName evidence="1">Uncharacterized protein</fullName>
    </submittedName>
</protein>